<keyword evidence="8" id="KW-0560">Oxidoreductase</keyword>
<dbReference type="OrthoDB" id="5292167at2"/>
<feature type="domain" description="NADPH-dependent FMN reductase-like" evidence="13">
    <location>
        <begin position="177"/>
        <end position="319"/>
    </location>
</feature>
<evidence type="ECO:0000256" key="9">
    <source>
        <dbReference type="ARBA" id="ARBA00060727"/>
    </source>
</evidence>
<dbReference type="EMBL" id="PVLQ01000053">
    <property type="protein sequence ID" value="PRD64679.1"/>
    <property type="molecule type" value="Genomic_DNA"/>
</dbReference>
<dbReference type="NCBIfam" id="TIGR00014">
    <property type="entry name" value="arsC"/>
    <property type="match status" value="1"/>
</dbReference>
<dbReference type="GO" id="GO:0052873">
    <property type="term" value="F:FMN reductase (NADPH) activity"/>
    <property type="evidence" value="ECO:0007669"/>
    <property type="project" value="UniProtKB-ARBA"/>
</dbReference>
<evidence type="ECO:0000313" key="14">
    <source>
        <dbReference type="EMBL" id="PRD64679.1"/>
    </source>
</evidence>
<dbReference type="GO" id="GO:0008794">
    <property type="term" value="F:arsenate reductase (glutaredoxin) activity"/>
    <property type="evidence" value="ECO:0007669"/>
    <property type="project" value="InterPro"/>
</dbReference>
<dbReference type="Gene3D" id="3.40.30.10">
    <property type="entry name" value="Glutaredoxin"/>
    <property type="match status" value="1"/>
</dbReference>
<evidence type="ECO:0000256" key="5">
    <source>
        <dbReference type="ARBA" id="ARBA00022643"/>
    </source>
</evidence>
<dbReference type="PROSITE" id="PS51353">
    <property type="entry name" value="ARSC"/>
    <property type="match status" value="1"/>
</dbReference>
<comment type="caution">
    <text evidence="14">The sequence shown here is derived from an EMBL/GenBank/DDBJ whole genome shotgun (WGS) entry which is preliminary data.</text>
</comment>
<comment type="similarity">
    <text evidence="9">Belongs to the ArsH family.</text>
</comment>
<dbReference type="GO" id="GO:0016655">
    <property type="term" value="F:oxidoreductase activity, acting on NAD(P)H, quinone or similar compound as acceptor"/>
    <property type="evidence" value="ECO:0007669"/>
    <property type="project" value="TreeGrafter"/>
</dbReference>
<sequence length="382" mass="42804">MSLITIYHNPGCGTSRNTLALIRNSGVEPNVVEYLKTPPSRDELKVLLLRLGMTVRELLRQKGTPYEALDLGNPKWSDEQLLDFIGQHPVLIQRPIVVTPLGVRLCRPSEAVLDILPNPQQGPFTKEDGEVVIDADGRRVLPAAQSLADLPQLAAEHFRVPDPQQLRPLTPSAHAPRFLLLYGSLRERSFSRLLVEEAARLLQAMGAETRIFNPSGLPLPDDAPETHPKVKELRELTQWCEGMVWCSPERHGAMTGIMKAQIDWIPLSVGAIRPTQGKTLAVMQVCGGSQSFNAVNQMRVLGRWMRMLTIPNQSSVAKAFLEFDENNRMKPSSYHDRVVDVLEELVKFTLLTRDVAPYLVDRYSERKESAEALMKRVNQAAI</sequence>
<dbReference type="FunFam" id="3.40.50.360:FF:000027">
    <property type="entry name" value="Arsenical resistance protein ArsH"/>
    <property type="match status" value="1"/>
</dbReference>
<evidence type="ECO:0000256" key="7">
    <source>
        <dbReference type="ARBA" id="ARBA00022857"/>
    </source>
</evidence>
<evidence type="ECO:0000256" key="3">
    <source>
        <dbReference type="ARBA" id="ARBA00011881"/>
    </source>
</evidence>
<dbReference type="CDD" id="cd03034">
    <property type="entry name" value="ArsC_ArsC"/>
    <property type="match status" value="1"/>
</dbReference>
<keyword evidence="5" id="KW-0288">FMN</keyword>
<evidence type="ECO:0000256" key="12">
    <source>
        <dbReference type="PROSITE-ProRule" id="PRU01282"/>
    </source>
</evidence>
<accession>A0A2S9K2J6</accession>
<dbReference type="SUPFAM" id="SSF52833">
    <property type="entry name" value="Thioredoxin-like"/>
    <property type="match status" value="1"/>
</dbReference>
<evidence type="ECO:0000256" key="11">
    <source>
        <dbReference type="ARBA" id="ARBA00081288"/>
    </source>
</evidence>
<keyword evidence="7" id="KW-0521">NADP</keyword>
<comment type="subunit">
    <text evidence="3">Homotetramer.</text>
</comment>
<comment type="similarity">
    <text evidence="2 12">Belongs to the ArsC family.</text>
</comment>
<dbReference type="InterPro" id="IPR005025">
    <property type="entry name" value="FMN_Rdtase-like_dom"/>
</dbReference>
<dbReference type="InterPro" id="IPR029039">
    <property type="entry name" value="Flavoprotein-like_sf"/>
</dbReference>
<evidence type="ECO:0000256" key="4">
    <source>
        <dbReference type="ARBA" id="ARBA00022630"/>
    </source>
</evidence>
<dbReference type="InterPro" id="IPR006659">
    <property type="entry name" value="Arsenate_reductase"/>
</dbReference>
<evidence type="ECO:0000256" key="2">
    <source>
        <dbReference type="ARBA" id="ARBA00007198"/>
    </source>
</evidence>
<evidence type="ECO:0000256" key="8">
    <source>
        <dbReference type="ARBA" id="ARBA00023002"/>
    </source>
</evidence>
<dbReference type="NCBIfam" id="TIGR02690">
    <property type="entry name" value="resist_ArsH"/>
    <property type="match status" value="1"/>
</dbReference>
<evidence type="ECO:0000256" key="10">
    <source>
        <dbReference type="ARBA" id="ARBA00073853"/>
    </source>
</evidence>
<dbReference type="Gene3D" id="3.40.50.360">
    <property type="match status" value="1"/>
</dbReference>
<dbReference type="Pfam" id="PF03960">
    <property type="entry name" value="ArsC"/>
    <property type="match status" value="1"/>
</dbReference>
<evidence type="ECO:0000313" key="15">
    <source>
        <dbReference type="Proteomes" id="UP000238589"/>
    </source>
</evidence>
<dbReference type="InterPro" id="IPR036249">
    <property type="entry name" value="Thioredoxin-like_sf"/>
</dbReference>
<comment type="cofactor">
    <cofactor evidence="1">
        <name>FMN</name>
        <dbReference type="ChEBI" id="CHEBI:58210"/>
    </cofactor>
</comment>
<name>A0A2S9K2J6_9BURK</name>
<dbReference type="PANTHER" id="PTHR43590:SF1">
    <property type="entry name" value="ARSENIC RESISTANCE PROTEIN ARSH (AFU_ORTHOLOGUE AFUA_5G15030)"/>
    <property type="match status" value="1"/>
</dbReference>
<organism evidence="14 15">
    <name type="scientific">Malikia granosa</name>
    <dbReference type="NCBI Taxonomy" id="263067"/>
    <lineage>
        <taxon>Bacteria</taxon>
        <taxon>Pseudomonadati</taxon>
        <taxon>Pseudomonadota</taxon>
        <taxon>Betaproteobacteria</taxon>
        <taxon>Burkholderiales</taxon>
        <taxon>Comamonadaceae</taxon>
        <taxon>Malikia</taxon>
    </lineage>
</organism>
<dbReference type="InterPro" id="IPR006660">
    <property type="entry name" value="Arsenate_reductase-like"/>
</dbReference>
<evidence type="ECO:0000256" key="6">
    <source>
        <dbReference type="ARBA" id="ARBA00022741"/>
    </source>
</evidence>
<keyword evidence="4" id="KW-0285">Flavoprotein</keyword>
<dbReference type="GO" id="GO:0000166">
    <property type="term" value="F:nucleotide binding"/>
    <property type="evidence" value="ECO:0007669"/>
    <property type="project" value="UniProtKB-KW"/>
</dbReference>
<dbReference type="InterPro" id="IPR014063">
    <property type="entry name" value="Arsenate-R_ArsH"/>
</dbReference>
<proteinExistence type="inferred from homology"/>
<keyword evidence="6" id="KW-0547">Nucleotide-binding</keyword>
<dbReference type="AlphaFoldDB" id="A0A2S9K2J6"/>
<gene>
    <name evidence="14" type="ORF">C6P64_13205</name>
</gene>
<evidence type="ECO:0000259" key="13">
    <source>
        <dbReference type="Pfam" id="PF03358"/>
    </source>
</evidence>
<protein>
    <recommendedName>
        <fullName evidence="10">NADPH-dependent FMN reductase ArsH</fullName>
    </recommendedName>
    <alternativeName>
        <fullName evidence="11">Arsenical resistance operon protein ArsH</fullName>
    </alternativeName>
</protein>
<reference evidence="14 15" key="1">
    <citation type="submission" date="2018-03" db="EMBL/GenBank/DDBJ databases">
        <title>Comparative genomics illustrates the genes involved in a hyperalkaliphilic mechanisms of Serpentinomonas isolated from highly-alkaline calcium-rich serpentinized springs.</title>
        <authorList>
            <person name="Suzuki S."/>
            <person name="Ishii S."/>
            <person name="Walworth N."/>
            <person name="Bird L."/>
            <person name="Kuenen J.G."/>
            <person name="Nealson K.H."/>
        </authorList>
    </citation>
    <scope>NUCLEOTIDE SEQUENCE [LARGE SCALE GENOMIC DNA]</scope>
    <source>
        <strain evidence="14 15">P1</strain>
    </source>
</reference>
<dbReference type="Pfam" id="PF03358">
    <property type="entry name" value="FMN_red"/>
    <property type="match status" value="1"/>
</dbReference>
<dbReference type="SUPFAM" id="SSF52218">
    <property type="entry name" value="Flavoproteins"/>
    <property type="match status" value="1"/>
</dbReference>
<evidence type="ECO:0000256" key="1">
    <source>
        <dbReference type="ARBA" id="ARBA00001917"/>
    </source>
</evidence>
<dbReference type="Proteomes" id="UP000238589">
    <property type="component" value="Unassembled WGS sequence"/>
</dbReference>
<keyword evidence="15" id="KW-1185">Reference proteome</keyword>
<dbReference type="PANTHER" id="PTHR43590">
    <property type="entry name" value="ARSENIC RESISTANCE PROTEIN ARSH (AFU_ORTHOLOGUE AFUA_5G15030)"/>
    <property type="match status" value="1"/>
</dbReference>